<dbReference type="GO" id="GO:0060080">
    <property type="term" value="P:inhibitory postsynaptic potential"/>
    <property type="evidence" value="ECO:0007669"/>
    <property type="project" value="TreeGrafter"/>
</dbReference>
<dbReference type="InterPro" id="IPR029337">
    <property type="entry name" value="INSYN2"/>
</dbReference>
<dbReference type="AlphaFoldDB" id="A0A8S4B096"/>
<dbReference type="PANTHER" id="PTHR28682:SF1">
    <property type="entry name" value="INHIBITORY SYNAPTIC FACTOR 2A"/>
    <property type="match status" value="1"/>
</dbReference>
<feature type="region of interest" description="Disordered" evidence="1">
    <location>
        <begin position="1"/>
        <end position="25"/>
    </location>
</feature>
<reference evidence="2" key="1">
    <citation type="submission" date="2021-05" db="EMBL/GenBank/DDBJ databases">
        <authorList>
            <person name="Tigano A."/>
        </authorList>
    </citation>
    <scope>NUCLEOTIDE SEQUENCE</scope>
</reference>
<comment type="caution">
    <text evidence="2">The sequence shown here is derived from an EMBL/GenBank/DDBJ whole genome shotgun (WGS) entry which is preliminary data.</text>
</comment>
<proteinExistence type="predicted"/>
<sequence length="492" mass="53523">MASKEGGKCMLTNSESDSEAAPVPSTSLALEVKYSLEASRQVRKRNKALQVRFKDICEAQNEQREAALQAAARGGKPISYKVAYRKYMTVPARRSIPNVTRSTGVQTSPDLKKRYQTFPFERKKGHTFKHVAAVETYKGQDNGFLMEAKPSGAAERGLGEEEEEEDGACGGGGVLRTRALLHTNECAAAVEQHAAPDGPLCPDALLLADRLADAQKAGGAGAPPADYQLCGLKPKAGLQRGEADADRSARRQLLTLEAGSSQTLPDRASKVTGPIAWNSLTQVECLDSPSVRNKRKKGLQLNGLSSETLPRAGRGCTTQVQCHTGQLSARPIRGMEESLSPCIGGEDDGAPSDRTQEACKQIVPINQDGDVKAQLQAMENLISSSQETIKVLLGVIQELEKGEAHREGLSYRTGQDTANCDTCRNSACIIYSVELDFKLQEDKLQPLMKRLCPTEDAPFLPLPYPQEAFTSTPKRKSKADSKKHARWKLWFL</sequence>
<accession>A0A8S4B096</accession>
<name>A0A8S4B096_9TELE</name>
<gene>
    <name evidence="2" type="ORF">MMEN_LOCUS9430</name>
</gene>
<dbReference type="EMBL" id="CAJRST010010001">
    <property type="protein sequence ID" value="CAG5904678.1"/>
    <property type="molecule type" value="Genomic_DNA"/>
</dbReference>
<evidence type="ECO:0000256" key="1">
    <source>
        <dbReference type="SAM" id="MobiDB-lite"/>
    </source>
</evidence>
<protein>
    <submittedName>
        <fullName evidence="2">(Atlantic silverside) hypothetical protein</fullName>
    </submittedName>
</protein>
<dbReference type="Pfam" id="PF15265">
    <property type="entry name" value="FAM196"/>
    <property type="match status" value="1"/>
</dbReference>
<dbReference type="Proteomes" id="UP000677803">
    <property type="component" value="Unassembled WGS sequence"/>
</dbReference>
<evidence type="ECO:0000313" key="3">
    <source>
        <dbReference type="Proteomes" id="UP000677803"/>
    </source>
</evidence>
<evidence type="ECO:0000313" key="2">
    <source>
        <dbReference type="EMBL" id="CAG5904678.1"/>
    </source>
</evidence>
<dbReference type="GO" id="GO:0014069">
    <property type="term" value="C:postsynaptic density"/>
    <property type="evidence" value="ECO:0007669"/>
    <property type="project" value="TreeGrafter"/>
</dbReference>
<keyword evidence="3" id="KW-1185">Reference proteome</keyword>
<dbReference type="PANTHER" id="PTHR28682">
    <property type="entry name" value="INHIBITORY SYNAPTIC FACTOR 2A-RELATED"/>
    <property type="match status" value="1"/>
</dbReference>
<organism evidence="2 3">
    <name type="scientific">Menidia menidia</name>
    <name type="common">Atlantic silverside</name>
    <dbReference type="NCBI Taxonomy" id="238744"/>
    <lineage>
        <taxon>Eukaryota</taxon>
        <taxon>Metazoa</taxon>
        <taxon>Chordata</taxon>
        <taxon>Craniata</taxon>
        <taxon>Vertebrata</taxon>
        <taxon>Euteleostomi</taxon>
        <taxon>Actinopterygii</taxon>
        <taxon>Neopterygii</taxon>
        <taxon>Teleostei</taxon>
        <taxon>Neoteleostei</taxon>
        <taxon>Acanthomorphata</taxon>
        <taxon>Ovalentaria</taxon>
        <taxon>Atherinomorphae</taxon>
        <taxon>Atheriniformes</taxon>
        <taxon>Atherinopsidae</taxon>
        <taxon>Menidiinae</taxon>
        <taxon>Menidia</taxon>
    </lineage>
</organism>
<dbReference type="OrthoDB" id="8679980at2759"/>